<dbReference type="PANTHER" id="PTHR45657:SF1">
    <property type="entry name" value="CRAL-TRIO DOMAIN-CONTAINING PROTEIN YKL091C-RELATED"/>
    <property type="match status" value="1"/>
</dbReference>
<dbReference type="InterPro" id="IPR051026">
    <property type="entry name" value="PI/PC_transfer"/>
</dbReference>
<dbReference type="InterPro" id="IPR036865">
    <property type="entry name" value="CRAL-TRIO_dom_sf"/>
</dbReference>
<reference evidence="2" key="1">
    <citation type="submission" date="2021-01" db="EMBL/GenBank/DDBJ databases">
        <authorList>
            <person name="Corre E."/>
            <person name="Pelletier E."/>
            <person name="Niang G."/>
            <person name="Scheremetjew M."/>
            <person name="Finn R."/>
            <person name="Kale V."/>
            <person name="Holt S."/>
            <person name="Cochrane G."/>
            <person name="Meng A."/>
            <person name="Brown T."/>
            <person name="Cohen L."/>
        </authorList>
    </citation>
    <scope>NUCLEOTIDE SEQUENCE</scope>
    <source>
        <strain evidence="2">308</strain>
    </source>
</reference>
<dbReference type="Gene3D" id="3.40.525.10">
    <property type="entry name" value="CRAL-TRIO lipid binding domain"/>
    <property type="match status" value="1"/>
</dbReference>
<feature type="domain" description="CRAL-TRIO" evidence="1">
    <location>
        <begin position="41"/>
        <end position="140"/>
    </location>
</feature>
<dbReference type="SMART" id="SM00516">
    <property type="entry name" value="SEC14"/>
    <property type="match status" value="1"/>
</dbReference>
<sequence length="273" mass="30691">MTTLDRLVKFHWHVYMHDFGDRLRLRKNNDPEFHRFECLSVLDLAGLTPSKLGRKVIKIVEDQAKIDSLCFPETMNKMLIINAPGYFSASWSLIKTFLDIRTRNKIDVISDRKKWEKRLRELVSPDQIPSDYGGTATSTHDLLLSEGSSSAISRRYIETVSLRSTHSSQIELTAGEEMTLAVHTKAEGGASFDVISEKKEPIVTGKEVVHPAGVDLPTRVEIGKVRGPGNFKIKCASHTSRFSSELYLIVGECRGTAQGVGSPKRNKSKKWLY</sequence>
<dbReference type="EMBL" id="HBFR01003065">
    <property type="protein sequence ID" value="CAD8874921.1"/>
    <property type="molecule type" value="Transcribed_RNA"/>
</dbReference>
<dbReference type="AlphaFoldDB" id="A0A7S1B502"/>
<dbReference type="InterPro" id="IPR001251">
    <property type="entry name" value="CRAL-TRIO_dom"/>
</dbReference>
<accession>A0A7S1B502</accession>
<dbReference type="PANTHER" id="PTHR45657">
    <property type="entry name" value="CRAL-TRIO DOMAIN-CONTAINING PROTEIN YKL091C-RELATED"/>
    <property type="match status" value="1"/>
</dbReference>
<protein>
    <recommendedName>
        <fullName evidence="1">CRAL-TRIO domain-containing protein</fullName>
    </recommendedName>
</protein>
<evidence type="ECO:0000313" key="2">
    <source>
        <dbReference type="EMBL" id="CAD8874921.1"/>
    </source>
</evidence>
<name>A0A7S1B502_9STRA</name>
<organism evidence="2">
    <name type="scientific">Corethron hystrix</name>
    <dbReference type="NCBI Taxonomy" id="216773"/>
    <lineage>
        <taxon>Eukaryota</taxon>
        <taxon>Sar</taxon>
        <taxon>Stramenopiles</taxon>
        <taxon>Ochrophyta</taxon>
        <taxon>Bacillariophyta</taxon>
        <taxon>Coscinodiscophyceae</taxon>
        <taxon>Corethrophycidae</taxon>
        <taxon>Corethrales</taxon>
        <taxon>Corethraceae</taxon>
        <taxon>Corethron</taxon>
    </lineage>
</organism>
<proteinExistence type="predicted"/>
<dbReference type="PROSITE" id="PS50191">
    <property type="entry name" value="CRAL_TRIO"/>
    <property type="match status" value="1"/>
</dbReference>
<dbReference type="CDD" id="cd00170">
    <property type="entry name" value="SEC14"/>
    <property type="match status" value="1"/>
</dbReference>
<evidence type="ECO:0000259" key="1">
    <source>
        <dbReference type="PROSITE" id="PS50191"/>
    </source>
</evidence>
<dbReference type="Pfam" id="PF00650">
    <property type="entry name" value="CRAL_TRIO"/>
    <property type="match status" value="1"/>
</dbReference>
<gene>
    <name evidence="2" type="ORF">CHYS00102_LOCUS2096</name>
</gene>
<dbReference type="SUPFAM" id="SSF52087">
    <property type="entry name" value="CRAL/TRIO domain"/>
    <property type="match status" value="1"/>
</dbReference>